<name>A0A5J4RGP3_9ZZZZ</name>
<sequence>MKYSNEEINWKEITPKLFENLCYDLLVNYNFYNLVWRRGGVDNGRDIEANYLFKNAINDIETKWFFECKYYISGGVSTEELTTKIAWADAEKTDLLVFLVSSYLTNSARTWIEKISISKSYKIIVIEGEELKNRILKYPILIERYFSLDKHEKLFKEIKDFQLKFKINPSYDILKEIIENIDFERLDIEDISFILFNFYEQYDFFDGNTCYEDYFDETVINKLLEFLKEKIVNNKLSSFEEYKDNYDELAGSGMFDEIFCKNGGGYDKKYNFQVYTLHLNYKKEQGLWNIGSYLFLMYDGVAFELFKVDNKTEISIIKEFHPNSLKKLSINLPNNINEIYLKYIQSFKYY</sequence>
<protein>
    <recommendedName>
        <fullName evidence="1">Restriction endonuclease type IV Mrr domain-containing protein</fullName>
    </recommendedName>
</protein>
<dbReference type="GO" id="GO:0003677">
    <property type="term" value="F:DNA binding"/>
    <property type="evidence" value="ECO:0007669"/>
    <property type="project" value="InterPro"/>
</dbReference>
<dbReference type="GO" id="GO:0009307">
    <property type="term" value="P:DNA restriction-modification system"/>
    <property type="evidence" value="ECO:0007669"/>
    <property type="project" value="InterPro"/>
</dbReference>
<dbReference type="SUPFAM" id="SSF52980">
    <property type="entry name" value="Restriction endonuclease-like"/>
    <property type="match status" value="1"/>
</dbReference>
<reference evidence="2" key="1">
    <citation type="submission" date="2019-03" db="EMBL/GenBank/DDBJ databases">
        <title>Single cell metagenomics reveals metabolic interactions within the superorganism composed of flagellate Streblomastix strix and complex community of Bacteroidetes bacteria on its surface.</title>
        <authorList>
            <person name="Treitli S.C."/>
            <person name="Kolisko M."/>
            <person name="Husnik F."/>
            <person name="Keeling P."/>
            <person name="Hampl V."/>
        </authorList>
    </citation>
    <scope>NUCLEOTIDE SEQUENCE</scope>
    <source>
        <strain evidence="2">STM</strain>
    </source>
</reference>
<feature type="domain" description="Restriction endonuclease type IV Mrr" evidence="1">
    <location>
        <begin position="11"/>
        <end position="133"/>
    </location>
</feature>
<dbReference type="InterPro" id="IPR007560">
    <property type="entry name" value="Restrct_endonuc_IV_Mrr"/>
</dbReference>
<dbReference type="InterPro" id="IPR011335">
    <property type="entry name" value="Restrct_endonuc-II-like"/>
</dbReference>
<proteinExistence type="predicted"/>
<organism evidence="2">
    <name type="scientific">termite gut metagenome</name>
    <dbReference type="NCBI Taxonomy" id="433724"/>
    <lineage>
        <taxon>unclassified sequences</taxon>
        <taxon>metagenomes</taxon>
        <taxon>organismal metagenomes</taxon>
    </lineage>
</organism>
<evidence type="ECO:0000313" key="2">
    <source>
        <dbReference type="EMBL" id="KAA6333217.1"/>
    </source>
</evidence>
<dbReference type="EMBL" id="SNRY01001140">
    <property type="protein sequence ID" value="KAA6333217.1"/>
    <property type="molecule type" value="Genomic_DNA"/>
</dbReference>
<dbReference type="Gene3D" id="3.40.1350.10">
    <property type="match status" value="1"/>
</dbReference>
<dbReference type="Pfam" id="PF04471">
    <property type="entry name" value="Mrr_cat"/>
    <property type="match status" value="1"/>
</dbReference>
<dbReference type="GO" id="GO:0004519">
    <property type="term" value="F:endonuclease activity"/>
    <property type="evidence" value="ECO:0007669"/>
    <property type="project" value="InterPro"/>
</dbReference>
<dbReference type="AlphaFoldDB" id="A0A5J4RGP3"/>
<comment type="caution">
    <text evidence="2">The sequence shown here is derived from an EMBL/GenBank/DDBJ whole genome shotgun (WGS) entry which is preliminary data.</text>
</comment>
<accession>A0A5J4RGP3</accession>
<dbReference type="InterPro" id="IPR011856">
    <property type="entry name" value="tRNA_endonuc-like_dom_sf"/>
</dbReference>
<gene>
    <name evidence="2" type="ORF">EZS27_018344</name>
</gene>
<evidence type="ECO:0000259" key="1">
    <source>
        <dbReference type="Pfam" id="PF04471"/>
    </source>
</evidence>